<dbReference type="SUPFAM" id="SSF55874">
    <property type="entry name" value="ATPase domain of HSP90 chaperone/DNA topoisomerase II/histidine kinase"/>
    <property type="match status" value="1"/>
</dbReference>
<feature type="domain" description="Histidine kinase" evidence="8">
    <location>
        <begin position="215"/>
        <end position="437"/>
    </location>
</feature>
<comment type="caution">
    <text evidence="9">The sequence shown here is derived from an EMBL/GenBank/DDBJ whole genome shotgun (WGS) entry which is preliminary data.</text>
</comment>
<dbReference type="CDD" id="cd00075">
    <property type="entry name" value="HATPase"/>
    <property type="match status" value="1"/>
</dbReference>
<dbReference type="InterPro" id="IPR005467">
    <property type="entry name" value="His_kinase_dom"/>
</dbReference>
<dbReference type="InterPro" id="IPR050351">
    <property type="entry name" value="BphY/WalK/GraS-like"/>
</dbReference>
<keyword evidence="9" id="KW-0547">Nucleotide-binding</keyword>
<evidence type="ECO:0000313" key="10">
    <source>
        <dbReference type="Proteomes" id="UP001597314"/>
    </source>
</evidence>
<feature type="transmembrane region" description="Helical" evidence="7">
    <location>
        <begin position="25"/>
        <end position="42"/>
    </location>
</feature>
<dbReference type="PANTHER" id="PTHR45453:SF1">
    <property type="entry name" value="PHOSPHATE REGULON SENSOR PROTEIN PHOR"/>
    <property type="match status" value="1"/>
</dbReference>
<keyword evidence="7" id="KW-0812">Transmembrane</keyword>
<name>A0ABW5ANI9_9BRAD</name>
<dbReference type="EC" id="2.7.13.3" evidence="2"/>
<evidence type="ECO:0000256" key="2">
    <source>
        <dbReference type="ARBA" id="ARBA00012438"/>
    </source>
</evidence>
<protein>
    <recommendedName>
        <fullName evidence="2">histidine kinase</fullName>
        <ecNumber evidence="2">2.7.13.3</ecNumber>
    </recommendedName>
</protein>
<keyword evidence="3" id="KW-0597">Phosphoprotein</keyword>
<dbReference type="GO" id="GO:0005524">
    <property type="term" value="F:ATP binding"/>
    <property type="evidence" value="ECO:0007669"/>
    <property type="project" value="UniProtKB-KW"/>
</dbReference>
<dbReference type="InterPro" id="IPR004358">
    <property type="entry name" value="Sig_transdc_His_kin-like_C"/>
</dbReference>
<evidence type="ECO:0000259" key="8">
    <source>
        <dbReference type="PROSITE" id="PS50109"/>
    </source>
</evidence>
<dbReference type="Proteomes" id="UP001597314">
    <property type="component" value="Unassembled WGS sequence"/>
</dbReference>
<feature type="transmembrane region" description="Helical" evidence="7">
    <location>
        <begin position="48"/>
        <end position="63"/>
    </location>
</feature>
<keyword evidence="7" id="KW-0472">Membrane</keyword>
<dbReference type="Pfam" id="PF02518">
    <property type="entry name" value="HATPase_c"/>
    <property type="match status" value="1"/>
</dbReference>
<evidence type="ECO:0000256" key="1">
    <source>
        <dbReference type="ARBA" id="ARBA00000085"/>
    </source>
</evidence>
<gene>
    <name evidence="9" type="ORF">ACFSOX_20455</name>
</gene>
<evidence type="ECO:0000256" key="5">
    <source>
        <dbReference type="ARBA" id="ARBA00022777"/>
    </source>
</evidence>
<evidence type="ECO:0000256" key="4">
    <source>
        <dbReference type="ARBA" id="ARBA00022679"/>
    </source>
</evidence>
<dbReference type="PANTHER" id="PTHR45453">
    <property type="entry name" value="PHOSPHATE REGULON SENSOR PROTEIN PHOR"/>
    <property type="match status" value="1"/>
</dbReference>
<dbReference type="SMART" id="SM00388">
    <property type="entry name" value="HisKA"/>
    <property type="match status" value="1"/>
</dbReference>
<dbReference type="InterPro" id="IPR003594">
    <property type="entry name" value="HATPase_dom"/>
</dbReference>
<dbReference type="InterPro" id="IPR036890">
    <property type="entry name" value="HATPase_C_sf"/>
</dbReference>
<proteinExistence type="predicted"/>
<keyword evidence="7" id="KW-1133">Transmembrane helix</keyword>
<dbReference type="SMART" id="SM00387">
    <property type="entry name" value="HATPase_c"/>
    <property type="match status" value="1"/>
</dbReference>
<comment type="catalytic activity">
    <reaction evidence="1">
        <text>ATP + protein L-histidine = ADP + protein N-phospho-L-histidine.</text>
        <dbReference type="EC" id="2.7.13.3"/>
    </reaction>
</comment>
<dbReference type="Gene3D" id="3.30.565.10">
    <property type="entry name" value="Histidine kinase-like ATPase, C-terminal domain"/>
    <property type="match status" value="1"/>
</dbReference>
<evidence type="ECO:0000256" key="3">
    <source>
        <dbReference type="ARBA" id="ARBA00022553"/>
    </source>
</evidence>
<accession>A0ABW5ANI9</accession>
<keyword evidence="9" id="KW-0067">ATP-binding</keyword>
<dbReference type="InterPro" id="IPR003661">
    <property type="entry name" value="HisK_dim/P_dom"/>
</dbReference>
<dbReference type="InterPro" id="IPR036097">
    <property type="entry name" value="HisK_dim/P_sf"/>
</dbReference>
<keyword evidence="4" id="KW-0808">Transferase</keyword>
<keyword evidence="5" id="KW-0418">Kinase</keyword>
<evidence type="ECO:0000313" key="9">
    <source>
        <dbReference type="EMBL" id="MFD2184533.1"/>
    </source>
</evidence>
<keyword evidence="6" id="KW-0902">Two-component regulatory system</keyword>
<dbReference type="PROSITE" id="PS50109">
    <property type="entry name" value="HIS_KIN"/>
    <property type="match status" value="1"/>
</dbReference>
<evidence type="ECO:0000256" key="7">
    <source>
        <dbReference type="SAM" id="Phobius"/>
    </source>
</evidence>
<sequence length="450" mass="47944">MANEPQETGGARRLISTAVGDVRRVRVAVVITAATLLAAVLARELAPLPAVLVFAAVALALAVDQRRAARARAADTVDRGLGTEALDLVIDATIAGVPDPVIVLERGGLVRAFNRRAVEVAPALATARPLSFALRHPGVLDAVRRAAEEPGTAGTVRTEMAQRVPTERWWETVITPVRLPPGPGRPAGERLLMVSFHDLTPLRRSEQMRADFIANASHELRTPLASLSGFIDTLQGPARADTAAREKFLAIMRAQASRMARLIDDLLSLSRIELKAHVRPETPVDLVLLLRQVVEGLQPLAAERGVVVAFEPPPGGVTVAGDRDELVRAFENLIENALKYGASGGRVDIGMALTPAAQGEEVAVSVKDYGPGIAPEHLPRLTERFYRADVADSRAQGGTGLGLALVKHILQRHRGRLGIDSTVGAGATFTVRLPPLAERLPEPDTAHPVG</sequence>
<dbReference type="Pfam" id="PF00512">
    <property type="entry name" value="HisKA"/>
    <property type="match status" value="1"/>
</dbReference>
<dbReference type="SUPFAM" id="SSF47384">
    <property type="entry name" value="Homodimeric domain of signal transducing histidine kinase"/>
    <property type="match status" value="1"/>
</dbReference>
<evidence type="ECO:0000256" key="6">
    <source>
        <dbReference type="ARBA" id="ARBA00023012"/>
    </source>
</evidence>
<dbReference type="RefSeq" id="WP_378479675.1">
    <property type="nucleotide sequence ID" value="NZ_JBHUIW010000029.1"/>
</dbReference>
<reference evidence="10" key="1">
    <citation type="journal article" date="2019" name="Int. J. Syst. Evol. Microbiol.">
        <title>The Global Catalogue of Microorganisms (GCM) 10K type strain sequencing project: providing services to taxonomists for standard genome sequencing and annotation.</title>
        <authorList>
            <consortium name="The Broad Institute Genomics Platform"/>
            <consortium name="The Broad Institute Genome Sequencing Center for Infectious Disease"/>
            <person name="Wu L."/>
            <person name="Ma J."/>
        </authorList>
    </citation>
    <scope>NUCLEOTIDE SEQUENCE [LARGE SCALE GENOMIC DNA]</scope>
    <source>
        <strain evidence="10">CGMCC 1.6774</strain>
    </source>
</reference>
<organism evidence="9 10">
    <name type="scientific">Rhodoplanes azumiensis</name>
    <dbReference type="NCBI Taxonomy" id="1897628"/>
    <lineage>
        <taxon>Bacteria</taxon>
        <taxon>Pseudomonadati</taxon>
        <taxon>Pseudomonadota</taxon>
        <taxon>Alphaproteobacteria</taxon>
        <taxon>Hyphomicrobiales</taxon>
        <taxon>Nitrobacteraceae</taxon>
        <taxon>Rhodoplanes</taxon>
    </lineage>
</organism>
<dbReference type="EMBL" id="JBHUIW010000029">
    <property type="protein sequence ID" value="MFD2184533.1"/>
    <property type="molecule type" value="Genomic_DNA"/>
</dbReference>
<dbReference type="Gene3D" id="1.10.287.130">
    <property type="match status" value="1"/>
</dbReference>
<keyword evidence="10" id="KW-1185">Reference proteome</keyword>
<dbReference type="PRINTS" id="PR00344">
    <property type="entry name" value="BCTRLSENSOR"/>
</dbReference>
<dbReference type="CDD" id="cd00082">
    <property type="entry name" value="HisKA"/>
    <property type="match status" value="1"/>
</dbReference>